<dbReference type="PANTHER" id="PTHR43459:SF3">
    <property type="entry name" value="ENOYL-COA HYDRATASE ECHA15 (ENOYL HYDRASE) (UNSATURATED ACYL-COA HYDRATASE) (CROTONASE)-RELATED"/>
    <property type="match status" value="1"/>
</dbReference>
<dbReference type="Gene3D" id="3.90.226.10">
    <property type="entry name" value="2-enoyl-CoA Hydratase, Chain A, domain 1"/>
    <property type="match status" value="1"/>
</dbReference>
<dbReference type="NCBIfam" id="NF005595">
    <property type="entry name" value="PRK07327.1"/>
    <property type="match status" value="1"/>
</dbReference>
<dbReference type="RefSeq" id="WP_047040650.1">
    <property type="nucleotide sequence ID" value="NZ_LGTW01000025.1"/>
</dbReference>
<keyword evidence="3" id="KW-0276">Fatty acid metabolism</keyword>
<dbReference type="AlphaFoldDB" id="A0A132PED9"/>
<sequence length="273" mass="29552">MSSYDQYQHLTFDRPSEGVLQVTINRPDRLNAANKRLHWELGKVWLDVGTDSQTRVAVVTGAGKAFCAGGDLDMVLDQANDFSQIVETMAEARDIVYNIANCDKPIISAINGVAVGAGLAVALMADVSVIAEDAQLTDGHLRLGVGAGDHAAIVWPILCGLAKAKYYLLTADFIDGKEAERIGLVSLCRPPEEVLPTALEVAQKLAGGPQHAVRWTKRALNHWVRNAGPIFEASLALEMLNFFDVDVIEGASAIKDRRPPRFPSAANHERDEG</sequence>
<dbReference type="CDD" id="cd06558">
    <property type="entry name" value="crotonase-like"/>
    <property type="match status" value="1"/>
</dbReference>
<evidence type="ECO:0000313" key="7">
    <source>
        <dbReference type="EMBL" id="KWX20708.1"/>
    </source>
</evidence>
<organism evidence="7 8">
    <name type="scientific">Mycolicibacterium wolinskyi</name>
    <dbReference type="NCBI Taxonomy" id="59750"/>
    <lineage>
        <taxon>Bacteria</taxon>
        <taxon>Bacillati</taxon>
        <taxon>Actinomycetota</taxon>
        <taxon>Actinomycetes</taxon>
        <taxon>Mycobacteriales</taxon>
        <taxon>Mycobacteriaceae</taxon>
        <taxon>Mycolicibacterium</taxon>
    </lineage>
</organism>
<evidence type="ECO:0000256" key="6">
    <source>
        <dbReference type="RuleBase" id="RU003707"/>
    </source>
</evidence>
<comment type="catalytic activity">
    <reaction evidence="4">
        <text>a (3S)-3-hydroxyacyl-CoA = a (2E)-enoyl-CoA + H2O</text>
        <dbReference type="Rhea" id="RHEA:16105"/>
        <dbReference type="ChEBI" id="CHEBI:15377"/>
        <dbReference type="ChEBI" id="CHEBI:57318"/>
        <dbReference type="ChEBI" id="CHEBI:58856"/>
        <dbReference type="EC" id="4.2.1.17"/>
    </reaction>
</comment>
<name>A0A132PED9_9MYCO</name>
<dbReference type="InterPro" id="IPR014748">
    <property type="entry name" value="Enoyl-CoA_hydra_C"/>
</dbReference>
<evidence type="ECO:0000256" key="2">
    <source>
        <dbReference type="ARBA" id="ARBA00005254"/>
    </source>
</evidence>
<dbReference type="Gene3D" id="1.10.12.10">
    <property type="entry name" value="Lyase 2-enoyl-coa Hydratase, Chain A, domain 2"/>
    <property type="match status" value="1"/>
</dbReference>
<dbReference type="PATRIC" id="fig|59750.3.peg.3739"/>
<evidence type="ECO:0000313" key="8">
    <source>
        <dbReference type="Proteomes" id="UP000070612"/>
    </source>
</evidence>
<proteinExistence type="inferred from homology"/>
<dbReference type="EC" id="4.2.1.17" evidence="7"/>
<dbReference type="InterPro" id="IPR029045">
    <property type="entry name" value="ClpP/crotonase-like_dom_sf"/>
</dbReference>
<dbReference type="GO" id="GO:0006631">
    <property type="term" value="P:fatty acid metabolic process"/>
    <property type="evidence" value="ECO:0007669"/>
    <property type="project" value="UniProtKB-KW"/>
</dbReference>
<reference evidence="7 8" key="1">
    <citation type="submission" date="2015-07" db="EMBL/GenBank/DDBJ databases">
        <title>A draft genome sequence of Mycobacterium wolinskyi.</title>
        <authorList>
            <person name="de Man T.J."/>
            <person name="Perry K.A."/>
            <person name="Coulliette A.D."/>
            <person name="Jensen B."/>
            <person name="Toney N.C."/>
            <person name="Limbago B.M."/>
            <person name="Noble-Wang J."/>
        </authorList>
    </citation>
    <scope>NUCLEOTIDE SEQUENCE [LARGE SCALE GENOMIC DNA]</scope>
    <source>
        <strain evidence="7 8">CDC_01</strain>
    </source>
</reference>
<evidence type="ECO:0000256" key="4">
    <source>
        <dbReference type="ARBA" id="ARBA00023709"/>
    </source>
</evidence>
<dbReference type="PANTHER" id="PTHR43459">
    <property type="entry name" value="ENOYL-COA HYDRATASE"/>
    <property type="match status" value="1"/>
</dbReference>
<dbReference type="GO" id="GO:0018812">
    <property type="term" value="F:3-hydroxyacyl-CoA dehydratase activity"/>
    <property type="evidence" value="ECO:0007669"/>
    <property type="project" value="RHEA"/>
</dbReference>
<accession>A0A132PED9</accession>
<protein>
    <submittedName>
        <fullName evidence="7">Enoyl-CoA hydratase</fullName>
        <ecNumber evidence="7">4.2.1.17</ecNumber>
    </submittedName>
</protein>
<dbReference type="InterPro" id="IPR001753">
    <property type="entry name" value="Enoyl-CoA_hydra/iso"/>
</dbReference>
<dbReference type="Pfam" id="PF00378">
    <property type="entry name" value="ECH_1"/>
    <property type="match status" value="1"/>
</dbReference>
<comment type="caution">
    <text evidence="7">The sequence shown here is derived from an EMBL/GenBank/DDBJ whole genome shotgun (WGS) entry which is preliminary data.</text>
</comment>
<dbReference type="EMBL" id="LGTW01000025">
    <property type="protein sequence ID" value="KWX20708.1"/>
    <property type="molecule type" value="Genomic_DNA"/>
</dbReference>
<keyword evidence="3" id="KW-0443">Lipid metabolism</keyword>
<keyword evidence="7" id="KW-0456">Lyase</keyword>
<dbReference type="PROSITE" id="PS00166">
    <property type="entry name" value="ENOYL_COA_HYDRATASE"/>
    <property type="match status" value="1"/>
</dbReference>
<keyword evidence="8" id="KW-1185">Reference proteome</keyword>
<comment type="catalytic activity">
    <reaction evidence="5">
        <text>a 4-saturated-(3S)-3-hydroxyacyl-CoA = a (3E)-enoyl-CoA + H2O</text>
        <dbReference type="Rhea" id="RHEA:20724"/>
        <dbReference type="ChEBI" id="CHEBI:15377"/>
        <dbReference type="ChEBI" id="CHEBI:58521"/>
        <dbReference type="ChEBI" id="CHEBI:137480"/>
        <dbReference type="EC" id="4.2.1.17"/>
    </reaction>
</comment>
<dbReference type="SUPFAM" id="SSF52096">
    <property type="entry name" value="ClpP/crotonase"/>
    <property type="match status" value="1"/>
</dbReference>
<gene>
    <name evidence="7" type="ORF">AFM11_29265</name>
</gene>
<dbReference type="InterPro" id="IPR018376">
    <property type="entry name" value="Enoyl-CoA_hyd/isom_CS"/>
</dbReference>
<dbReference type="Proteomes" id="UP000070612">
    <property type="component" value="Unassembled WGS sequence"/>
</dbReference>
<evidence type="ECO:0000256" key="1">
    <source>
        <dbReference type="ARBA" id="ARBA00002994"/>
    </source>
</evidence>
<comment type="similarity">
    <text evidence="2 6">Belongs to the enoyl-CoA hydratase/isomerase family.</text>
</comment>
<comment type="function">
    <text evidence="1">Could possibly oxidize fatty acids using specific components.</text>
</comment>
<evidence type="ECO:0000256" key="5">
    <source>
        <dbReference type="ARBA" id="ARBA00023717"/>
    </source>
</evidence>
<evidence type="ECO:0000256" key="3">
    <source>
        <dbReference type="ARBA" id="ARBA00022832"/>
    </source>
</evidence>